<reference evidence="1" key="1">
    <citation type="submission" date="2018-05" db="EMBL/GenBank/DDBJ databases">
        <authorList>
            <person name="Lanie J.A."/>
            <person name="Ng W.-L."/>
            <person name="Kazmierczak K.M."/>
            <person name="Andrzejewski T.M."/>
            <person name="Davidsen T.M."/>
            <person name="Wayne K.J."/>
            <person name="Tettelin H."/>
            <person name="Glass J.I."/>
            <person name="Rusch D."/>
            <person name="Podicherti R."/>
            <person name="Tsui H.-C.T."/>
            <person name="Winkler M.E."/>
        </authorList>
    </citation>
    <scope>NUCLEOTIDE SEQUENCE</scope>
</reference>
<feature type="non-terminal residue" evidence="1">
    <location>
        <position position="43"/>
    </location>
</feature>
<gene>
    <name evidence="1" type="ORF">METZ01_LOCUS263683</name>
</gene>
<protein>
    <submittedName>
        <fullName evidence="1">Uncharacterized protein</fullName>
    </submittedName>
</protein>
<dbReference type="EMBL" id="UINC01074018">
    <property type="protein sequence ID" value="SVC10829.1"/>
    <property type="molecule type" value="Genomic_DNA"/>
</dbReference>
<accession>A0A382JGK2</accession>
<organism evidence="1">
    <name type="scientific">marine metagenome</name>
    <dbReference type="NCBI Taxonomy" id="408172"/>
    <lineage>
        <taxon>unclassified sequences</taxon>
        <taxon>metagenomes</taxon>
        <taxon>ecological metagenomes</taxon>
    </lineage>
</organism>
<dbReference type="AlphaFoldDB" id="A0A382JGK2"/>
<name>A0A382JGK2_9ZZZZ</name>
<sequence>MIELHENQIYNKNYFVNVHGSLSLNESKVFHKFLRQTIIKKSY</sequence>
<proteinExistence type="predicted"/>
<evidence type="ECO:0000313" key="1">
    <source>
        <dbReference type="EMBL" id="SVC10829.1"/>
    </source>
</evidence>